<sequence length="163" mass="18655">MKNRCEELWENQKVQKNHLRILTNVDYTHCHGVVRRDLKLGNLICCNQDSDSKIMISYFRLSKVKDSGVMAKACCTSGYFAPEVLSRKPYGKAVDVWSIGVIAYILLCGYPPFYDENDANLFAQIVKGDSEFDSPYWDDIFTYAKGFVSHLICVNPNKRYTCA</sequence>
<dbReference type="PROSITE" id="PS50011">
    <property type="entry name" value="PROTEIN_KINASE_DOM"/>
    <property type="match status" value="1"/>
</dbReference>
<feature type="domain" description="Protein kinase" evidence="1">
    <location>
        <begin position="1"/>
        <end position="163"/>
    </location>
</feature>
<dbReference type="Gene3D" id="1.10.510.10">
    <property type="entry name" value="Transferase(Phosphotransferase) domain 1"/>
    <property type="match status" value="1"/>
</dbReference>
<evidence type="ECO:0000259" key="1">
    <source>
        <dbReference type="PROSITE" id="PS50011"/>
    </source>
</evidence>
<dbReference type="InterPro" id="IPR011009">
    <property type="entry name" value="Kinase-like_dom_sf"/>
</dbReference>
<organism evidence="2 3">
    <name type="scientific">Tetranychus urticae</name>
    <name type="common">Two-spotted spider mite</name>
    <dbReference type="NCBI Taxonomy" id="32264"/>
    <lineage>
        <taxon>Eukaryota</taxon>
        <taxon>Metazoa</taxon>
        <taxon>Ecdysozoa</taxon>
        <taxon>Arthropoda</taxon>
        <taxon>Chelicerata</taxon>
        <taxon>Arachnida</taxon>
        <taxon>Acari</taxon>
        <taxon>Acariformes</taxon>
        <taxon>Trombidiformes</taxon>
        <taxon>Prostigmata</taxon>
        <taxon>Eleutherengona</taxon>
        <taxon>Raphignathae</taxon>
        <taxon>Tetranychoidea</taxon>
        <taxon>Tetranychidae</taxon>
        <taxon>Tetranychus</taxon>
    </lineage>
</organism>
<proteinExistence type="predicted"/>
<dbReference type="HOGENOM" id="CLU_000288_63_0_1"/>
<keyword evidence="3" id="KW-1185">Reference proteome</keyword>
<dbReference type="EMBL" id="CAEY01000835">
    <property type="status" value="NOT_ANNOTATED_CDS"/>
    <property type="molecule type" value="Genomic_DNA"/>
</dbReference>
<dbReference type="AlphaFoldDB" id="T1JXR4"/>
<name>T1JXR4_TETUR</name>
<evidence type="ECO:0000313" key="2">
    <source>
        <dbReference type="EnsemblMetazoa" id="tetur02g12950.1"/>
    </source>
</evidence>
<reference evidence="2" key="2">
    <citation type="submission" date="2015-06" db="UniProtKB">
        <authorList>
            <consortium name="EnsemblMetazoa"/>
        </authorList>
    </citation>
    <scope>IDENTIFICATION</scope>
</reference>
<dbReference type="SUPFAM" id="SSF56112">
    <property type="entry name" value="Protein kinase-like (PK-like)"/>
    <property type="match status" value="1"/>
</dbReference>
<evidence type="ECO:0000313" key="3">
    <source>
        <dbReference type="Proteomes" id="UP000015104"/>
    </source>
</evidence>
<dbReference type="GO" id="GO:0004672">
    <property type="term" value="F:protein kinase activity"/>
    <property type="evidence" value="ECO:0007669"/>
    <property type="project" value="InterPro"/>
</dbReference>
<dbReference type="Pfam" id="PF00069">
    <property type="entry name" value="Pkinase"/>
    <property type="match status" value="1"/>
</dbReference>
<dbReference type="SMART" id="SM00220">
    <property type="entry name" value="S_TKc"/>
    <property type="match status" value="1"/>
</dbReference>
<dbReference type="GO" id="GO:0005524">
    <property type="term" value="F:ATP binding"/>
    <property type="evidence" value="ECO:0007669"/>
    <property type="project" value="InterPro"/>
</dbReference>
<dbReference type="EnsemblMetazoa" id="tetur02g12950.1">
    <property type="protein sequence ID" value="tetur02g12950.1"/>
    <property type="gene ID" value="tetur02g12950"/>
</dbReference>
<dbReference type="InterPro" id="IPR000719">
    <property type="entry name" value="Prot_kinase_dom"/>
</dbReference>
<protein>
    <recommendedName>
        <fullName evidence="1">Protein kinase domain-containing protein</fullName>
    </recommendedName>
</protein>
<dbReference type="STRING" id="32264.T1JXR4"/>
<reference evidence="3" key="1">
    <citation type="submission" date="2011-08" db="EMBL/GenBank/DDBJ databases">
        <authorList>
            <person name="Rombauts S."/>
        </authorList>
    </citation>
    <scope>NUCLEOTIDE SEQUENCE</scope>
    <source>
        <strain evidence="3">London</strain>
    </source>
</reference>
<dbReference type="eggNOG" id="KOG0032">
    <property type="taxonomic scope" value="Eukaryota"/>
</dbReference>
<accession>T1JXR4</accession>
<dbReference type="PANTHER" id="PTHR24347">
    <property type="entry name" value="SERINE/THREONINE-PROTEIN KINASE"/>
    <property type="match status" value="1"/>
</dbReference>
<dbReference type="Proteomes" id="UP000015104">
    <property type="component" value="Unassembled WGS sequence"/>
</dbReference>